<dbReference type="PANTHER" id="PTHR22648">
    <property type="entry name" value="TRANSCRIPTION TERMINATION FACTOR NUSA"/>
    <property type="match status" value="1"/>
</dbReference>
<dbReference type="Pfam" id="PF00575">
    <property type="entry name" value="S1"/>
    <property type="match status" value="1"/>
</dbReference>
<dbReference type="NCBIfam" id="TIGR01953">
    <property type="entry name" value="NusA"/>
    <property type="match status" value="1"/>
</dbReference>
<dbReference type="Gene3D" id="2.40.50.140">
    <property type="entry name" value="Nucleic acid-binding proteins"/>
    <property type="match status" value="1"/>
</dbReference>
<dbReference type="GO" id="GO:0000166">
    <property type="term" value="F:nucleotide binding"/>
    <property type="evidence" value="ECO:0007669"/>
    <property type="project" value="InterPro"/>
</dbReference>
<organism evidence="8">
    <name type="scientific">marine metagenome</name>
    <dbReference type="NCBI Taxonomy" id="408172"/>
    <lineage>
        <taxon>unclassified sequences</taxon>
        <taxon>metagenomes</taxon>
        <taxon>ecological metagenomes</taxon>
    </lineage>
</organism>
<dbReference type="FunFam" id="3.30.300.20:FF:000002">
    <property type="entry name" value="Transcription termination/antitermination protein NusA"/>
    <property type="match status" value="1"/>
</dbReference>
<evidence type="ECO:0000256" key="5">
    <source>
        <dbReference type="ARBA" id="ARBA00023015"/>
    </source>
</evidence>
<dbReference type="Gene3D" id="3.30.300.20">
    <property type="match status" value="2"/>
</dbReference>
<accession>A0A382A5M7</accession>
<dbReference type="InterPro" id="IPR010213">
    <property type="entry name" value="TF_NusA"/>
</dbReference>
<dbReference type="SUPFAM" id="SSF54814">
    <property type="entry name" value="Prokaryotic type KH domain (KH-domain type II)"/>
    <property type="match status" value="2"/>
</dbReference>
<dbReference type="GO" id="GO:0005829">
    <property type="term" value="C:cytosol"/>
    <property type="evidence" value="ECO:0007669"/>
    <property type="project" value="TreeGrafter"/>
</dbReference>
<dbReference type="InterPro" id="IPR003029">
    <property type="entry name" value="S1_domain"/>
</dbReference>
<dbReference type="CDD" id="cd02134">
    <property type="entry name" value="KH-II_NusA_rpt1"/>
    <property type="match status" value="1"/>
</dbReference>
<dbReference type="Pfam" id="PF08529">
    <property type="entry name" value="NusA_N"/>
    <property type="match status" value="1"/>
</dbReference>
<dbReference type="HAMAP" id="MF_00945_B">
    <property type="entry name" value="NusA_B"/>
    <property type="match status" value="1"/>
</dbReference>
<dbReference type="Gene3D" id="1.10.150.20">
    <property type="entry name" value="5' to 3' exonuclease, C-terminal subdomain"/>
    <property type="match status" value="2"/>
</dbReference>
<dbReference type="Pfam" id="PF13184">
    <property type="entry name" value="KH_NusA_1st"/>
    <property type="match status" value="1"/>
</dbReference>
<sequence length="517" mass="58332">MLNRRADKLELIRIAEAVALEKSIDKELIIDSMENGIAKAAKSKFGSENEIKVQINRDNGDIGIFRKLLIVENPENINIEISLEDAVKLNENNIDKKIGDEILQPLPSFDFGRIAAQTAKQVISFNVREAERERQYNDFKDKKDTILSGIVKRLEFGNVIVDLGRTESIIQKNEMIPRENIKAGDRIKAYCLDVRREPRGQQIFLSRAHPKFMEKLFIQEVPEIYDGLIEIKSSSRDPGSRAKISVQAIDTSLDPVGACVGMRGSRVQAVVNELQGEKIDIVSWSEDPAIVVANALSPAEVQRVNVHSEERKLDVILSEENLSKAIGRRGQNVRLATKLLNYEINIMTDQEDSERRQSEFKEKTDNFVKNLELDETLGQLLVAEGFSTIDDIKDSTPELLSKIEGIETDTAKELIDRAKEFYQKDQEEISNKIKDLGLENDLINHKGLTPGMLVTLGEQKILTLNDFADLASDELTGSYDVIKGERIRIKGYLEDFALSKKEADDLIMSARDKAYQD</sequence>
<dbReference type="AlphaFoldDB" id="A0A382A5M7"/>
<dbReference type="InterPro" id="IPR015946">
    <property type="entry name" value="KH_dom-like_a/b"/>
</dbReference>
<name>A0A382A5M7_9ZZZZ</name>
<keyword evidence="1" id="KW-0806">Transcription termination</keyword>
<dbReference type="FunFam" id="3.30.300.20:FF:000005">
    <property type="entry name" value="Transcription termination/antitermination protein NusA"/>
    <property type="match status" value="1"/>
</dbReference>
<feature type="domain" description="S1 motif" evidence="7">
    <location>
        <begin position="144"/>
        <end position="208"/>
    </location>
</feature>
<keyword evidence="6" id="KW-0804">Transcription</keyword>
<dbReference type="SUPFAM" id="SSF69705">
    <property type="entry name" value="Transcription factor NusA, N-terminal domain"/>
    <property type="match status" value="1"/>
</dbReference>
<reference evidence="8" key="1">
    <citation type="submission" date="2018-05" db="EMBL/GenBank/DDBJ databases">
        <authorList>
            <person name="Lanie J.A."/>
            <person name="Ng W.-L."/>
            <person name="Kazmierczak K.M."/>
            <person name="Andrzejewski T.M."/>
            <person name="Davidsen T.M."/>
            <person name="Wayne K.J."/>
            <person name="Tettelin H."/>
            <person name="Glass J.I."/>
            <person name="Rusch D."/>
            <person name="Podicherti R."/>
            <person name="Tsui H.-C.T."/>
            <person name="Winkler M.E."/>
        </authorList>
    </citation>
    <scope>NUCLEOTIDE SEQUENCE</scope>
</reference>
<dbReference type="PANTHER" id="PTHR22648:SF0">
    <property type="entry name" value="TRANSCRIPTION TERMINATION_ANTITERMINATION PROTEIN NUSA"/>
    <property type="match status" value="1"/>
</dbReference>
<dbReference type="GO" id="GO:0003723">
    <property type="term" value="F:RNA binding"/>
    <property type="evidence" value="ECO:0007669"/>
    <property type="project" value="UniProtKB-KW"/>
</dbReference>
<dbReference type="GO" id="GO:0031564">
    <property type="term" value="P:transcription antitermination"/>
    <property type="evidence" value="ECO:0007669"/>
    <property type="project" value="UniProtKB-KW"/>
</dbReference>
<dbReference type="CDD" id="cd22529">
    <property type="entry name" value="KH-II_NusA_rpt2"/>
    <property type="match status" value="1"/>
</dbReference>
<protein>
    <recommendedName>
        <fullName evidence="7">S1 motif domain-containing protein</fullName>
    </recommendedName>
</protein>
<evidence type="ECO:0000256" key="2">
    <source>
        <dbReference type="ARBA" id="ARBA00022490"/>
    </source>
</evidence>
<dbReference type="PROSITE" id="PS50126">
    <property type="entry name" value="S1"/>
    <property type="match status" value="1"/>
</dbReference>
<dbReference type="InterPro" id="IPR009019">
    <property type="entry name" value="KH_sf_prok-type"/>
</dbReference>
<dbReference type="GO" id="GO:0003700">
    <property type="term" value="F:DNA-binding transcription factor activity"/>
    <property type="evidence" value="ECO:0007669"/>
    <property type="project" value="InterPro"/>
</dbReference>
<evidence type="ECO:0000259" key="7">
    <source>
        <dbReference type="PROSITE" id="PS50126"/>
    </source>
</evidence>
<dbReference type="EMBL" id="UINC01024008">
    <property type="protein sequence ID" value="SVA96830.1"/>
    <property type="molecule type" value="Genomic_DNA"/>
</dbReference>
<dbReference type="InterPro" id="IPR025249">
    <property type="entry name" value="TF_NusA_KH_1st"/>
</dbReference>
<dbReference type="InterPro" id="IPR030842">
    <property type="entry name" value="TF_NusA_bacterial"/>
</dbReference>
<dbReference type="InterPro" id="IPR036555">
    <property type="entry name" value="NusA_N_sf"/>
</dbReference>
<dbReference type="Pfam" id="PF26594">
    <property type="entry name" value="KH_NusA_2nd"/>
    <property type="match status" value="1"/>
</dbReference>
<dbReference type="CDD" id="cd04455">
    <property type="entry name" value="S1_NusA"/>
    <property type="match status" value="1"/>
</dbReference>
<dbReference type="InterPro" id="IPR058582">
    <property type="entry name" value="KH_NusA_2nd"/>
</dbReference>
<dbReference type="SUPFAM" id="SSF50249">
    <property type="entry name" value="Nucleic acid-binding proteins"/>
    <property type="match status" value="1"/>
</dbReference>
<proteinExistence type="inferred from homology"/>
<dbReference type="GO" id="GO:0006353">
    <property type="term" value="P:DNA-templated transcription termination"/>
    <property type="evidence" value="ECO:0007669"/>
    <property type="project" value="UniProtKB-KW"/>
</dbReference>
<evidence type="ECO:0000313" key="8">
    <source>
        <dbReference type="EMBL" id="SVA96830.1"/>
    </source>
</evidence>
<keyword evidence="5" id="KW-0805">Transcription regulation</keyword>
<keyword evidence="3" id="KW-0889">Transcription antitermination</keyword>
<dbReference type="InterPro" id="IPR013735">
    <property type="entry name" value="TF_NusA_N"/>
</dbReference>
<keyword evidence="2" id="KW-0963">Cytoplasm</keyword>
<evidence type="ECO:0000256" key="4">
    <source>
        <dbReference type="ARBA" id="ARBA00022884"/>
    </source>
</evidence>
<evidence type="ECO:0000256" key="6">
    <source>
        <dbReference type="ARBA" id="ARBA00023163"/>
    </source>
</evidence>
<evidence type="ECO:0000256" key="3">
    <source>
        <dbReference type="ARBA" id="ARBA00022814"/>
    </source>
</evidence>
<dbReference type="Gene3D" id="3.30.1480.10">
    <property type="entry name" value="NusA, N-terminal domain"/>
    <property type="match status" value="1"/>
</dbReference>
<dbReference type="InterPro" id="IPR012340">
    <property type="entry name" value="NA-bd_OB-fold"/>
</dbReference>
<dbReference type="SMART" id="SM00316">
    <property type="entry name" value="S1"/>
    <property type="match status" value="1"/>
</dbReference>
<dbReference type="SUPFAM" id="SSF47794">
    <property type="entry name" value="Rad51 N-terminal domain-like"/>
    <property type="match status" value="1"/>
</dbReference>
<evidence type="ECO:0000256" key="1">
    <source>
        <dbReference type="ARBA" id="ARBA00022472"/>
    </source>
</evidence>
<dbReference type="InterPro" id="IPR010995">
    <property type="entry name" value="DNA_repair_Rad51/TF_NusA_a-hlx"/>
</dbReference>
<gene>
    <name evidence="8" type="ORF">METZ01_LOCUS149684</name>
</gene>
<dbReference type="Pfam" id="PF14520">
    <property type="entry name" value="HHH_5"/>
    <property type="match status" value="1"/>
</dbReference>
<keyword evidence="4" id="KW-0694">RNA-binding</keyword>